<evidence type="ECO:0000313" key="10">
    <source>
        <dbReference type="Proteomes" id="UP000051643"/>
    </source>
</evidence>
<dbReference type="SUPFAM" id="SSF56954">
    <property type="entry name" value="Outer membrane efflux proteins (OEP)"/>
    <property type="match status" value="1"/>
</dbReference>
<evidence type="ECO:0000256" key="5">
    <source>
        <dbReference type="ARBA" id="ARBA00022692"/>
    </source>
</evidence>
<comment type="caution">
    <text evidence="9">The sequence shown here is derived from an EMBL/GenBank/DDBJ whole genome shotgun (WGS) entry which is preliminary data.</text>
</comment>
<dbReference type="OrthoDB" id="13803at2"/>
<evidence type="ECO:0000256" key="4">
    <source>
        <dbReference type="ARBA" id="ARBA00022452"/>
    </source>
</evidence>
<dbReference type="InterPro" id="IPR003423">
    <property type="entry name" value="OMP_efflux"/>
</dbReference>
<name>A0A0Q9ZEV7_9FLAO</name>
<dbReference type="Pfam" id="PF02321">
    <property type="entry name" value="OEP"/>
    <property type="match status" value="2"/>
</dbReference>
<keyword evidence="10" id="KW-1185">Reference proteome</keyword>
<keyword evidence="8" id="KW-0175">Coiled coil</keyword>
<evidence type="ECO:0000256" key="1">
    <source>
        <dbReference type="ARBA" id="ARBA00004442"/>
    </source>
</evidence>
<dbReference type="Proteomes" id="UP000051643">
    <property type="component" value="Unassembled WGS sequence"/>
</dbReference>
<dbReference type="STRING" id="270918.APR42_01210"/>
<sequence>MMKIKYIIMLVSLLPGLWLQAQEVRPISKSEAIELVKQNNREIKISQQEFLESRGDFRQTNSIFLPNVAVSHSGITTTNPLMAFGSKLNQGIVTQSDFNPELLNNPDRINNFATKIEVEQPLINVDGIFQRKAAKSKMAATALKRDRTIDHMVLEVEKAYMELQLAQKAVAVLESAQKAALANKKLADDNYEQGYLQKSDLLSVEIRVSEVNNQLQYAKSNVVNASDYLAYLLNEPVNTIFEPTDSLEVSLPLQEDQESVSLERADIRAKKLATEAYGEILQADKMSFLPNLNAFGSYELYDDELFNGDASGYIAGIQLKWDLFEGYKRFGKLQKSQATYEKARLEYEAYVSRSEMERNRASRAVKDAENKLELTRLALEQAEESLRIRANRFEQGLEKTSDLLAAEAQYSQKQLEYAQTIYEYNYAQAQLEFLIN</sequence>
<evidence type="ECO:0000313" key="9">
    <source>
        <dbReference type="EMBL" id="KRG30825.1"/>
    </source>
</evidence>
<keyword evidence="3" id="KW-0813">Transport</keyword>
<dbReference type="GO" id="GO:1990281">
    <property type="term" value="C:efflux pump complex"/>
    <property type="evidence" value="ECO:0007669"/>
    <property type="project" value="TreeGrafter"/>
</dbReference>
<reference evidence="9" key="1">
    <citation type="submission" date="2015-10" db="EMBL/GenBank/DDBJ databases">
        <title>Draft genome sequence of Salegentibacter mishustinae KCTC 12263.</title>
        <authorList>
            <person name="Lin W."/>
            <person name="Zheng Q."/>
        </authorList>
    </citation>
    <scope>NUCLEOTIDE SEQUENCE [LARGE SCALE GENOMIC DNA]</scope>
    <source>
        <strain evidence="9">KCTC 12263</strain>
    </source>
</reference>
<dbReference type="Gene3D" id="1.20.1600.10">
    <property type="entry name" value="Outer membrane efflux proteins (OEP)"/>
    <property type="match status" value="1"/>
</dbReference>
<organism evidence="9 10">
    <name type="scientific">Salegentibacter mishustinae</name>
    <dbReference type="NCBI Taxonomy" id="270918"/>
    <lineage>
        <taxon>Bacteria</taxon>
        <taxon>Pseudomonadati</taxon>
        <taxon>Bacteroidota</taxon>
        <taxon>Flavobacteriia</taxon>
        <taxon>Flavobacteriales</taxon>
        <taxon>Flavobacteriaceae</taxon>
        <taxon>Salegentibacter</taxon>
    </lineage>
</organism>
<comment type="subcellular location">
    <subcellularLocation>
        <location evidence="1">Cell outer membrane</location>
    </subcellularLocation>
</comment>
<dbReference type="EMBL" id="LKTP01000001">
    <property type="protein sequence ID" value="KRG30825.1"/>
    <property type="molecule type" value="Genomic_DNA"/>
</dbReference>
<keyword evidence="6" id="KW-0472">Membrane</keyword>
<dbReference type="GO" id="GO:0015562">
    <property type="term" value="F:efflux transmembrane transporter activity"/>
    <property type="evidence" value="ECO:0007669"/>
    <property type="project" value="InterPro"/>
</dbReference>
<keyword evidence="4" id="KW-1134">Transmembrane beta strand</keyword>
<protein>
    <submittedName>
        <fullName evidence="9">Transporter</fullName>
    </submittedName>
</protein>
<comment type="similarity">
    <text evidence="2">Belongs to the outer membrane factor (OMF) (TC 1.B.17) family.</text>
</comment>
<dbReference type="GO" id="GO:0015288">
    <property type="term" value="F:porin activity"/>
    <property type="evidence" value="ECO:0007669"/>
    <property type="project" value="TreeGrafter"/>
</dbReference>
<evidence type="ECO:0000256" key="2">
    <source>
        <dbReference type="ARBA" id="ARBA00007613"/>
    </source>
</evidence>
<keyword evidence="5" id="KW-0812">Transmembrane</keyword>
<dbReference type="AlphaFoldDB" id="A0A0Q9ZEV7"/>
<evidence type="ECO:0000256" key="6">
    <source>
        <dbReference type="ARBA" id="ARBA00023136"/>
    </source>
</evidence>
<accession>A0A0Q9ZEV7</accession>
<evidence type="ECO:0000256" key="8">
    <source>
        <dbReference type="SAM" id="Coils"/>
    </source>
</evidence>
<dbReference type="RefSeq" id="WP_057480648.1">
    <property type="nucleotide sequence ID" value="NZ_BMWR01000002.1"/>
</dbReference>
<dbReference type="InterPro" id="IPR051906">
    <property type="entry name" value="TolC-like"/>
</dbReference>
<proteinExistence type="inferred from homology"/>
<evidence type="ECO:0000256" key="7">
    <source>
        <dbReference type="ARBA" id="ARBA00023237"/>
    </source>
</evidence>
<dbReference type="GO" id="GO:0009279">
    <property type="term" value="C:cell outer membrane"/>
    <property type="evidence" value="ECO:0007669"/>
    <property type="project" value="UniProtKB-SubCell"/>
</dbReference>
<keyword evidence="7" id="KW-0998">Cell outer membrane</keyword>
<evidence type="ECO:0000256" key="3">
    <source>
        <dbReference type="ARBA" id="ARBA00022448"/>
    </source>
</evidence>
<feature type="coiled-coil region" evidence="8">
    <location>
        <begin position="351"/>
        <end position="385"/>
    </location>
</feature>
<dbReference type="PANTHER" id="PTHR30026">
    <property type="entry name" value="OUTER MEMBRANE PROTEIN TOLC"/>
    <property type="match status" value="1"/>
</dbReference>
<dbReference type="PANTHER" id="PTHR30026:SF20">
    <property type="entry name" value="OUTER MEMBRANE PROTEIN TOLC"/>
    <property type="match status" value="1"/>
</dbReference>
<gene>
    <name evidence="9" type="ORF">APR42_01210</name>
</gene>